<accession>A0A1Y2K6C8</accession>
<dbReference type="Pfam" id="PF21077">
    <property type="entry name" value="GDH_ACT3"/>
    <property type="match status" value="1"/>
</dbReference>
<feature type="domain" description="NAD-glutamate dehydrogenase catalytic" evidence="2">
    <location>
        <begin position="737"/>
        <end position="1226"/>
    </location>
</feature>
<protein>
    <submittedName>
        <fullName evidence="7">Putative glutamate dehydrogenase</fullName>
    </submittedName>
</protein>
<evidence type="ECO:0000313" key="8">
    <source>
        <dbReference type="Proteomes" id="UP000194003"/>
    </source>
</evidence>
<dbReference type="InterPro" id="IPR036291">
    <property type="entry name" value="NAD(P)-bd_dom_sf"/>
</dbReference>
<dbReference type="Pfam" id="PF21076">
    <property type="entry name" value="GDH_ACT2"/>
    <property type="match status" value="1"/>
</dbReference>
<keyword evidence="8" id="KW-1185">Reference proteome</keyword>
<gene>
    <name evidence="7" type="ORF">MAIT1_03387</name>
</gene>
<dbReference type="InterPro" id="IPR028971">
    <property type="entry name" value="NAD-GDH_cat"/>
</dbReference>
<comment type="caution">
    <text evidence="7">The sequence shown here is derived from an EMBL/GenBank/DDBJ whole genome shotgun (WGS) entry which is preliminary data.</text>
</comment>
<evidence type="ECO:0000259" key="2">
    <source>
        <dbReference type="Pfam" id="PF05088"/>
    </source>
</evidence>
<sequence>MISMNAASPLPSAELIEQALKRLPDSHQKAAQNLLTQILHDLKGSLSSALWCDAQGLEALFTLFNTPLVNDNGGVKLHIGRHAGVRDDDETNASPCAQGGTRIIIHLHDTPYILDAVRNFLKQSGLSLFAQAHTTLLVKRNAKGHLVNVATQKVKNTDAYTREMVILMLTEEILEPEAFDTLRVNLQAVLDWVKLSVDDFPQMVARIEQEAERLEGESHDVEAQFLRWVEDGNFVFMGARMLLGHGGQLRNHPHEAPLGVYRSAQVDALLARVMPGMREEIDAILDNITQQPPQKDDGATLTIDYCEHGQSVIYNAEGADFFLLKRPHTLKDGELTWKVFIGLGRFSRASLASRASTVPVLNIRLKETLALSGFEPGSYLHHEFRNLYDRMPLRELFYSNPEVITEQIREILEMEGENDVRVLARMGRFENYVSVITAVSKNRFYSRLTDKVKTILSRHMEYPVSTVSVSETGSTFFIVCYANHTPGKPFSFHRAMLEAQIRREVMTWEDKLREELLHSLPPRAAHRRFNRYANAFEPVFKEAAPAPQAARDIDVIESLTPRKRFASRVAHYENGGVYIKLYTDDPVELTRMVRTFDNFGVACLHEFSTQVRLENDKTITIQRFEVGGPSRDREQLTNRAELFSQALDAIHDGRMLDDALIQLVLLEGFEPKEILLMQGVRQYLLQIRRELSAAKVNQVLIVHHKLARLILEAFLCRFDTGGKRSKKLMCDTAKRFEEGLQEVVNLQDDQVLRGLHNVVESMLRTSYFREDCEQRISFKIDSAAISEMPSPRPWREIFVITPTLEGVHLRGGRVARGGLRFSDRHDDFRTEVLGLMKTQMVKNAIIVPVGSKGGFIIPRIGEITPSHRMAYVEAQYKDFIRGLLDITDNRVEGGIAHPPDVMILDEEDPYLVVAADKGTATFSDIANGIAEEEYGFWMGDGFASGGTHGYDHKKVGITARGAWECIRLHFHELGHDIYTDPFTVVGIGDMSGDVFGNGLLSSRQIKLVGAFNHLHVFLDPDPDTESSFAERERLFKMGRSSWSDYDVSLISKGGGVFNRSAKAIPLNDTLRKLLDTKAESLSGEQVIQRLLTARVDLLYNGGIGTYVKAHTESQLDVSDKANDSVRVDASQLKCRIVGEGGNLGLTQRARLEFAVNKGRVNTDALDNSGGVDLSDHEVNLKILFAHLLQVGELDSIDSRNTLLSKLTEEVANMVLADNRMQHMAISRDEILSSQSPEIFLDGLDMLHELAGLNFVDENVPSREALVEILDDGPMPRPLLAIMLGYAKLYAYTRLLDSELVDMFFFERYLVSYFPASVSRDYGKELSEHFLKREIIATCITNRVINQTGVGPLLATFNKVRRARPDGNPLSDLFKAYLIAENMVDAPSFRHDVHALGVNVKAPIKYQVLADMESVLLHLAAWMLTHLSNDRITIDVINLYGKVILAFQRNLWESLPQLLSAERVNELDKRRKQLEKMGLSEKLAKQTVLLPYLKDAMTILHLKESLHVHFEPVGHLYIQVDDFFGISWIEESLQKVRNRDVWGRLNLENVRKELWETRTRLVKRIITFKRHNESVAEAFANYLQEVESQVEEYQALMTQLREQQLQDLLPLSVLVRKLRDLLLIGQEES</sequence>
<dbReference type="Pfam" id="PF05088">
    <property type="entry name" value="Bac_GDH_CD"/>
    <property type="match status" value="1"/>
</dbReference>
<dbReference type="InterPro" id="IPR049058">
    <property type="entry name" value="NAD_Glu_DH_HM2"/>
</dbReference>
<organism evidence="7 8">
    <name type="scientific">Magnetofaba australis IT-1</name>
    <dbReference type="NCBI Taxonomy" id="1434232"/>
    <lineage>
        <taxon>Bacteria</taxon>
        <taxon>Pseudomonadati</taxon>
        <taxon>Pseudomonadota</taxon>
        <taxon>Magnetococcia</taxon>
        <taxon>Magnetococcales</taxon>
        <taxon>Magnetococcaceae</taxon>
        <taxon>Magnetofaba</taxon>
    </lineage>
</organism>
<dbReference type="SUPFAM" id="SSF51735">
    <property type="entry name" value="NAD(P)-binding Rossmann-fold domains"/>
    <property type="match status" value="1"/>
</dbReference>
<dbReference type="InterPro" id="IPR049056">
    <property type="entry name" value="NAD_Glu_DH_HM3"/>
</dbReference>
<feature type="domain" description="NAD-specific glutamate dehydrogenase C-terminal" evidence="3">
    <location>
        <begin position="1274"/>
        <end position="1619"/>
    </location>
</feature>
<dbReference type="Pfam" id="PF21073">
    <property type="entry name" value="GDH_HM1"/>
    <property type="match status" value="1"/>
</dbReference>
<dbReference type="EMBL" id="LVJN01000018">
    <property type="protein sequence ID" value="OSM05224.1"/>
    <property type="molecule type" value="Genomic_DNA"/>
</dbReference>
<dbReference type="Gene3D" id="3.40.50.720">
    <property type="entry name" value="NAD(P)-binding Rossmann-like Domain"/>
    <property type="match status" value="1"/>
</dbReference>
<feature type="domain" description="NAD-glutamate dehydrogenase ACT2" evidence="5">
    <location>
        <begin position="421"/>
        <end position="509"/>
    </location>
</feature>
<dbReference type="Pfam" id="PF21079">
    <property type="entry name" value="GDH_HM2"/>
    <property type="match status" value="1"/>
</dbReference>
<dbReference type="InterPro" id="IPR007780">
    <property type="entry name" value="NAD_Glu_DH_bac"/>
</dbReference>
<dbReference type="InterPro" id="IPR024727">
    <property type="entry name" value="NAD_Glu_DH_N_ACT1"/>
</dbReference>
<dbReference type="Pfam" id="PF21075">
    <property type="entry name" value="GDH_ACT1"/>
    <property type="match status" value="1"/>
</dbReference>
<dbReference type="PANTHER" id="PTHR43403">
    <property type="entry name" value="NAD-SPECIFIC GLUTAMATE DEHYDROGENASE"/>
    <property type="match status" value="1"/>
</dbReference>
<dbReference type="InterPro" id="IPR049064">
    <property type="entry name" value="NAD_Glu_DH_ACT3"/>
</dbReference>
<dbReference type="STRING" id="1434232.MAIT1_03387"/>
<dbReference type="GO" id="GO:0004352">
    <property type="term" value="F:glutamate dehydrogenase (NAD+) activity"/>
    <property type="evidence" value="ECO:0007669"/>
    <property type="project" value="InterPro"/>
</dbReference>
<evidence type="ECO:0000256" key="1">
    <source>
        <dbReference type="ARBA" id="ARBA00023002"/>
    </source>
</evidence>
<dbReference type="InterPro" id="IPR049059">
    <property type="entry name" value="NAD_Glu_DH_HM1"/>
</dbReference>
<dbReference type="PIRSF" id="PIRSF036761">
    <property type="entry name" value="GDH_Mll4104"/>
    <property type="match status" value="1"/>
</dbReference>
<dbReference type="Pfam" id="PF21074">
    <property type="entry name" value="GDH_C"/>
    <property type="match status" value="1"/>
</dbReference>
<dbReference type="InterPro" id="IPR046346">
    <property type="entry name" value="Aminoacid_DH-like_N_sf"/>
</dbReference>
<evidence type="ECO:0000259" key="4">
    <source>
        <dbReference type="Pfam" id="PF21075"/>
    </source>
</evidence>
<reference evidence="7 8" key="1">
    <citation type="journal article" date="2016" name="BMC Genomics">
        <title>Combined genomic and structural analyses of a cultured magnetotactic bacterium reveals its niche adaptation to a dynamic environment.</title>
        <authorList>
            <person name="Araujo A.C."/>
            <person name="Morillo V."/>
            <person name="Cypriano J."/>
            <person name="Teixeira L.C."/>
            <person name="Leao P."/>
            <person name="Lyra S."/>
            <person name="Almeida L.G."/>
            <person name="Bazylinski D.A."/>
            <person name="Vasconcellos A.T."/>
            <person name="Abreu F."/>
            <person name="Lins U."/>
        </authorList>
    </citation>
    <scope>NUCLEOTIDE SEQUENCE [LARGE SCALE GENOMIC DNA]</scope>
    <source>
        <strain evidence="7 8">IT-1</strain>
    </source>
</reference>
<dbReference type="SUPFAM" id="SSF53223">
    <property type="entry name" value="Aminoacid dehydrogenase-like, N-terminal domain"/>
    <property type="match status" value="1"/>
</dbReference>
<feature type="domain" description="NAD-glutamate dehydrogenase ACT3" evidence="6">
    <location>
        <begin position="573"/>
        <end position="631"/>
    </location>
</feature>
<evidence type="ECO:0000259" key="3">
    <source>
        <dbReference type="Pfam" id="PF21074"/>
    </source>
</evidence>
<evidence type="ECO:0000259" key="5">
    <source>
        <dbReference type="Pfam" id="PF21076"/>
    </source>
</evidence>
<dbReference type="Proteomes" id="UP000194003">
    <property type="component" value="Unassembled WGS sequence"/>
</dbReference>
<dbReference type="PANTHER" id="PTHR43403:SF1">
    <property type="entry name" value="NAD-SPECIFIC GLUTAMATE DEHYDROGENASE"/>
    <property type="match status" value="1"/>
</dbReference>
<proteinExistence type="predicted"/>
<dbReference type="GO" id="GO:0004069">
    <property type="term" value="F:L-aspartate:2-oxoglutarate aminotransferase activity"/>
    <property type="evidence" value="ECO:0007669"/>
    <property type="project" value="InterPro"/>
</dbReference>
<dbReference type="InterPro" id="IPR049062">
    <property type="entry name" value="NAD_Glu_DH_ACT2"/>
</dbReference>
<name>A0A1Y2K6C8_9PROT</name>
<dbReference type="GO" id="GO:0006538">
    <property type="term" value="P:L-glutamate catabolic process"/>
    <property type="evidence" value="ECO:0007669"/>
    <property type="project" value="InterPro"/>
</dbReference>
<evidence type="ECO:0000259" key="6">
    <source>
        <dbReference type="Pfam" id="PF21077"/>
    </source>
</evidence>
<feature type="domain" description="NAD-glutamate dehydrogenase N-terminal ACT1" evidence="4">
    <location>
        <begin position="97"/>
        <end position="185"/>
    </location>
</feature>
<keyword evidence="1" id="KW-0560">Oxidoreductase</keyword>
<dbReference type="InterPro" id="IPR048381">
    <property type="entry name" value="GDH_C"/>
</dbReference>
<evidence type="ECO:0000313" key="7">
    <source>
        <dbReference type="EMBL" id="OSM05224.1"/>
    </source>
</evidence>
<dbReference type="Pfam" id="PF21078">
    <property type="entry name" value="GDH_HM3"/>
    <property type="match status" value="1"/>
</dbReference>